<comment type="caution">
    <text evidence="3">The sequence shown here is derived from an EMBL/GenBank/DDBJ whole genome shotgun (WGS) entry which is preliminary data.</text>
</comment>
<dbReference type="SUPFAM" id="SSF141868">
    <property type="entry name" value="EAL domain-like"/>
    <property type="match status" value="1"/>
</dbReference>
<dbReference type="PANTHER" id="PTHR33121">
    <property type="entry name" value="CYCLIC DI-GMP PHOSPHODIESTERASE PDEF"/>
    <property type="match status" value="1"/>
</dbReference>
<organism evidence="3 4">
    <name type="scientific">Seohaeicola nanhaiensis</name>
    <dbReference type="NCBI Taxonomy" id="1387282"/>
    <lineage>
        <taxon>Bacteria</taxon>
        <taxon>Pseudomonadati</taxon>
        <taxon>Pseudomonadota</taxon>
        <taxon>Alphaproteobacteria</taxon>
        <taxon>Rhodobacterales</taxon>
        <taxon>Roseobacteraceae</taxon>
        <taxon>Seohaeicola</taxon>
    </lineage>
</organism>
<sequence length="280" mass="30874">MRILQRRSRGPVPEGEESPLAAAAKGRDDALIDTLAAAIRHGETALAFQPVFRAQPPHDALFQEGFIRIFDATGRILPLRDALPLIEDTELGRTLDRQALDIGLRTLARHPRLRLSINLSARSIGYRPWLDLLESSLAQAPRLGERLMLEIGEASAAALPELVIDLMDRLQIHGVAFALDNFGSGQTSFRQFREFFFDAVKIDAQFVHGVARSSGNQAVVKALVAVAREFDMMVIANAIERVEDAEFLVRAGVECLQGHLFAAPTLRPDWAVAEDARRPA</sequence>
<reference evidence="4" key="1">
    <citation type="journal article" date="2019" name="Int. J. Syst. Evol. Microbiol.">
        <title>The Global Catalogue of Microorganisms (GCM) 10K type strain sequencing project: providing services to taxonomists for standard genome sequencing and annotation.</title>
        <authorList>
            <consortium name="The Broad Institute Genomics Platform"/>
            <consortium name="The Broad Institute Genome Sequencing Center for Infectious Disease"/>
            <person name="Wu L."/>
            <person name="Ma J."/>
        </authorList>
    </citation>
    <scope>NUCLEOTIDE SEQUENCE [LARGE SCALE GENOMIC DNA]</scope>
    <source>
        <strain evidence="4">CGMCC 4.7283</strain>
    </source>
</reference>
<dbReference type="Gene3D" id="3.20.20.450">
    <property type="entry name" value="EAL domain"/>
    <property type="match status" value="1"/>
</dbReference>
<feature type="domain" description="EAL" evidence="2">
    <location>
        <begin position="28"/>
        <end position="278"/>
    </location>
</feature>
<evidence type="ECO:0000259" key="2">
    <source>
        <dbReference type="PROSITE" id="PS50883"/>
    </source>
</evidence>
<dbReference type="Proteomes" id="UP001595973">
    <property type="component" value="Unassembled WGS sequence"/>
</dbReference>
<dbReference type="PANTHER" id="PTHR33121:SF79">
    <property type="entry name" value="CYCLIC DI-GMP PHOSPHODIESTERASE PDED-RELATED"/>
    <property type="match status" value="1"/>
</dbReference>
<dbReference type="Pfam" id="PF00563">
    <property type="entry name" value="EAL"/>
    <property type="match status" value="1"/>
</dbReference>
<dbReference type="InterPro" id="IPR001633">
    <property type="entry name" value="EAL_dom"/>
</dbReference>
<feature type="region of interest" description="Disordered" evidence="1">
    <location>
        <begin position="1"/>
        <end position="23"/>
    </location>
</feature>
<proteinExistence type="predicted"/>
<dbReference type="RefSeq" id="WP_380721135.1">
    <property type="nucleotide sequence ID" value="NZ_JBHSGI010000033.1"/>
</dbReference>
<dbReference type="EMBL" id="JBHSGI010000033">
    <property type="protein sequence ID" value="MFC4671110.1"/>
    <property type="molecule type" value="Genomic_DNA"/>
</dbReference>
<dbReference type="InterPro" id="IPR050706">
    <property type="entry name" value="Cyclic-di-GMP_PDE-like"/>
</dbReference>
<protein>
    <submittedName>
        <fullName evidence="3">EAL domain-containing protein</fullName>
    </submittedName>
</protein>
<evidence type="ECO:0000313" key="4">
    <source>
        <dbReference type="Proteomes" id="UP001595973"/>
    </source>
</evidence>
<dbReference type="InterPro" id="IPR035919">
    <property type="entry name" value="EAL_sf"/>
</dbReference>
<accession>A0ABV9KLQ8</accession>
<dbReference type="CDD" id="cd01948">
    <property type="entry name" value="EAL"/>
    <property type="match status" value="1"/>
</dbReference>
<dbReference type="SMART" id="SM00052">
    <property type="entry name" value="EAL"/>
    <property type="match status" value="1"/>
</dbReference>
<evidence type="ECO:0000313" key="3">
    <source>
        <dbReference type="EMBL" id="MFC4671110.1"/>
    </source>
</evidence>
<keyword evidence="4" id="KW-1185">Reference proteome</keyword>
<gene>
    <name evidence="3" type="ORF">ACFO5X_21350</name>
</gene>
<name>A0ABV9KLQ8_9RHOB</name>
<dbReference type="PROSITE" id="PS50883">
    <property type="entry name" value="EAL"/>
    <property type="match status" value="1"/>
</dbReference>
<evidence type="ECO:0000256" key="1">
    <source>
        <dbReference type="SAM" id="MobiDB-lite"/>
    </source>
</evidence>